<evidence type="ECO:0000313" key="7">
    <source>
        <dbReference type="Proteomes" id="UP000306441"/>
    </source>
</evidence>
<dbReference type="PANTHER" id="PTHR42847:SF4">
    <property type="entry name" value="ALKANESULFONATE MONOOXYGENASE-RELATED"/>
    <property type="match status" value="1"/>
</dbReference>
<name>A0ABY2QAB4_9HYPH</name>
<gene>
    <name evidence="6" type="ORF">E6C48_03605</name>
</gene>
<proteinExistence type="predicted"/>
<dbReference type="InterPro" id="IPR050172">
    <property type="entry name" value="SsuD_RutA_monooxygenase"/>
</dbReference>
<organism evidence="6 7">
    <name type="scientific">Ollibium composti</name>
    <dbReference type="NCBI Taxonomy" id="2675109"/>
    <lineage>
        <taxon>Bacteria</taxon>
        <taxon>Pseudomonadati</taxon>
        <taxon>Pseudomonadota</taxon>
        <taxon>Alphaproteobacteria</taxon>
        <taxon>Hyphomicrobiales</taxon>
        <taxon>Phyllobacteriaceae</taxon>
        <taxon>Ollibium</taxon>
    </lineage>
</organism>
<dbReference type="RefSeq" id="WP_136354130.1">
    <property type="nucleotide sequence ID" value="NZ_SSNY01000002.1"/>
</dbReference>
<dbReference type="EMBL" id="SSNY01000002">
    <property type="protein sequence ID" value="THF58754.1"/>
    <property type="molecule type" value="Genomic_DNA"/>
</dbReference>
<evidence type="ECO:0000256" key="2">
    <source>
        <dbReference type="ARBA" id="ARBA00022643"/>
    </source>
</evidence>
<dbReference type="SUPFAM" id="SSF51679">
    <property type="entry name" value="Bacterial luciferase-like"/>
    <property type="match status" value="1"/>
</dbReference>
<evidence type="ECO:0000256" key="1">
    <source>
        <dbReference type="ARBA" id="ARBA00022630"/>
    </source>
</evidence>
<evidence type="ECO:0000256" key="3">
    <source>
        <dbReference type="ARBA" id="ARBA00023002"/>
    </source>
</evidence>
<evidence type="ECO:0000259" key="5">
    <source>
        <dbReference type="Pfam" id="PF00296"/>
    </source>
</evidence>
<keyword evidence="2" id="KW-0288">FMN</keyword>
<dbReference type="PANTHER" id="PTHR42847">
    <property type="entry name" value="ALKANESULFONATE MONOOXYGENASE"/>
    <property type="match status" value="1"/>
</dbReference>
<evidence type="ECO:0000313" key="6">
    <source>
        <dbReference type="EMBL" id="THF58754.1"/>
    </source>
</evidence>
<dbReference type="Gene3D" id="3.20.20.30">
    <property type="entry name" value="Luciferase-like domain"/>
    <property type="match status" value="1"/>
</dbReference>
<dbReference type="Proteomes" id="UP000306441">
    <property type="component" value="Unassembled WGS sequence"/>
</dbReference>
<feature type="domain" description="Luciferase-like" evidence="5">
    <location>
        <begin position="16"/>
        <end position="333"/>
    </location>
</feature>
<evidence type="ECO:0000256" key="4">
    <source>
        <dbReference type="ARBA" id="ARBA00023033"/>
    </source>
</evidence>
<keyword evidence="4" id="KW-0503">Monooxygenase</keyword>
<reference evidence="6 7" key="1">
    <citation type="submission" date="2019-04" db="EMBL/GenBank/DDBJ databases">
        <title>Mesorhizobium composti sp. nov., isolated from compost.</title>
        <authorList>
            <person name="Lin S.-Y."/>
            <person name="Hameed A."/>
            <person name="Hsieh Y.-T."/>
            <person name="Young C.-C."/>
        </authorList>
    </citation>
    <scope>NUCLEOTIDE SEQUENCE [LARGE SCALE GENOMIC DNA]</scope>
    <source>
        <strain evidence="6 7">CC-YTH430</strain>
    </source>
</reference>
<dbReference type="InterPro" id="IPR011251">
    <property type="entry name" value="Luciferase-like_dom"/>
</dbReference>
<dbReference type="CDD" id="cd01094">
    <property type="entry name" value="Alkanesulfonate_monoxygenase"/>
    <property type="match status" value="1"/>
</dbReference>
<keyword evidence="7" id="KW-1185">Reference proteome</keyword>
<protein>
    <submittedName>
        <fullName evidence="6">LLM class flavin-dependent oxidoreductase</fullName>
    </submittedName>
</protein>
<dbReference type="Pfam" id="PF00296">
    <property type="entry name" value="Bac_luciferase"/>
    <property type="match status" value="1"/>
</dbReference>
<keyword evidence="1" id="KW-0285">Flavoprotein</keyword>
<accession>A0ABY2QAB4</accession>
<keyword evidence="3" id="KW-0560">Oxidoreductase</keyword>
<sequence>MTSVVAHPMHGPNKFKIGVFSLNADGGLTLTTVPERWPALWNEIVDVARMADEAGLEFILPIARWKGFGGEMNSREWSYETLTFAAALAGVTKRIALFSTVHVPMISPIFVAKALSTIDHASNGRAGLNVVCGWNPDEFAMFGLELIKDRYEQGLEWFDVISKIYTATEPFDFDGRFYKLKGVSGLPRPLQQPRPVILNAAFSPPGRDFAAKAADYLFTTFVEIEGGREPIEDIRKRAAEQGRDVGVYTTCHVVCRPSQAEAEDYYELYAQTMADHVSVDRYMGAKEKFSSSHEADAYRLHRKRFAGGGGTYPLIGTPRHIADEMIRMSEVGFAGTTVSFVNFKNELPYFIENVLPLLREAGLRVA</sequence>
<comment type="caution">
    <text evidence="6">The sequence shown here is derived from an EMBL/GenBank/DDBJ whole genome shotgun (WGS) entry which is preliminary data.</text>
</comment>
<dbReference type="InterPro" id="IPR036661">
    <property type="entry name" value="Luciferase-like_sf"/>
</dbReference>